<dbReference type="Gene3D" id="3.30.465.10">
    <property type="match status" value="1"/>
</dbReference>
<dbReference type="PROSITE" id="PS51387">
    <property type="entry name" value="FAD_PCMH"/>
    <property type="match status" value="1"/>
</dbReference>
<dbReference type="Pfam" id="PF01565">
    <property type="entry name" value="FAD_binding_4"/>
    <property type="match status" value="1"/>
</dbReference>
<dbReference type="RefSeq" id="WP_239123621.1">
    <property type="nucleotide sequence ID" value="NZ_BOOV01000036.1"/>
</dbReference>
<dbReference type="InterPro" id="IPR006094">
    <property type="entry name" value="Oxid_FAD_bind_N"/>
</dbReference>
<protein>
    <submittedName>
        <fullName evidence="7">FAD/FMN-containing dehydrogenase</fullName>
    </submittedName>
</protein>
<dbReference type="EMBL" id="JACHND010000001">
    <property type="protein sequence ID" value="MBB4705986.1"/>
    <property type="molecule type" value="Genomic_DNA"/>
</dbReference>
<evidence type="ECO:0000259" key="6">
    <source>
        <dbReference type="PROSITE" id="PS51387"/>
    </source>
</evidence>
<comment type="cofactor">
    <cofactor evidence="1">
        <name>FAD</name>
        <dbReference type="ChEBI" id="CHEBI:57692"/>
    </cofactor>
</comment>
<dbReference type="AlphaFoldDB" id="A0A7W7GGE0"/>
<dbReference type="GO" id="GO:0016491">
    <property type="term" value="F:oxidoreductase activity"/>
    <property type="evidence" value="ECO:0007669"/>
    <property type="project" value="UniProtKB-KW"/>
</dbReference>
<keyword evidence="8" id="KW-1185">Reference proteome</keyword>
<evidence type="ECO:0000256" key="5">
    <source>
        <dbReference type="ARBA" id="ARBA00023002"/>
    </source>
</evidence>
<sequence length="450" mass="46863">MTSIGTDLRRSVRGRILVPGDDAFETARLPWNRAVDQRVVAVAEIEDAADAAAVVRYAGRAGLGVAAQATGHGATARLDGTILVRTGRLRGVEVNPARPTARVEAGVQWGELLAVTAEHGLTGLPGSSPVVGVTGYTLGGGMSWFGRRHGLAADAVRAVEVVDAAGVPARVTAESDPDLFWALRGGGGDFALVTAMELDLHPVPALYGGRVLWPADRAPEVLAAFREVTATAPEELTVWFTMLAFPPFPEIPEPLRGRTAVAIDTTFLGGEEEARDLLRPFARIPGALLDTRAAMAVDTIGDICAEPTQPVPSTQRGEVLTGLGDDVAGDLLDAVGAVAPLASVQIRHLGGALSRPAPGSGACGHVAEPYLLGMVGPVPTPEAAQAVGLRQAEIAHALTPHTTGRKPFNYLGKEETAASAFPGDVLERLRGIKRDRDPSGVFRAGQPVLP</sequence>
<gene>
    <name evidence="7" type="ORF">BJ982_007530</name>
</gene>
<dbReference type="PANTHER" id="PTHR42973">
    <property type="entry name" value="BINDING OXIDOREDUCTASE, PUTATIVE (AFU_ORTHOLOGUE AFUA_1G17690)-RELATED"/>
    <property type="match status" value="1"/>
</dbReference>
<dbReference type="Gene3D" id="3.40.462.20">
    <property type="match status" value="1"/>
</dbReference>
<evidence type="ECO:0000256" key="3">
    <source>
        <dbReference type="ARBA" id="ARBA00022630"/>
    </source>
</evidence>
<keyword evidence="3" id="KW-0285">Flavoprotein</keyword>
<keyword evidence="5" id="KW-0560">Oxidoreductase</keyword>
<dbReference type="InterPro" id="IPR050416">
    <property type="entry name" value="FAD-linked_Oxidoreductase"/>
</dbReference>
<dbReference type="Proteomes" id="UP000542210">
    <property type="component" value="Unassembled WGS sequence"/>
</dbReference>
<organism evidence="7 8">
    <name type="scientific">Sphaerisporangium siamense</name>
    <dbReference type="NCBI Taxonomy" id="795645"/>
    <lineage>
        <taxon>Bacteria</taxon>
        <taxon>Bacillati</taxon>
        <taxon>Actinomycetota</taxon>
        <taxon>Actinomycetes</taxon>
        <taxon>Streptosporangiales</taxon>
        <taxon>Streptosporangiaceae</taxon>
        <taxon>Sphaerisporangium</taxon>
    </lineage>
</organism>
<proteinExistence type="inferred from homology"/>
<dbReference type="Gene3D" id="3.30.43.10">
    <property type="entry name" value="Uridine Diphospho-n-acetylenolpyruvylglucosamine Reductase, domain 2"/>
    <property type="match status" value="1"/>
</dbReference>
<evidence type="ECO:0000313" key="7">
    <source>
        <dbReference type="EMBL" id="MBB4705986.1"/>
    </source>
</evidence>
<dbReference type="InterPro" id="IPR016166">
    <property type="entry name" value="FAD-bd_PCMH"/>
</dbReference>
<name>A0A7W7GGE0_9ACTN</name>
<dbReference type="SUPFAM" id="SSF56176">
    <property type="entry name" value="FAD-binding/transporter-associated domain-like"/>
    <property type="match status" value="1"/>
</dbReference>
<evidence type="ECO:0000256" key="2">
    <source>
        <dbReference type="ARBA" id="ARBA00005466"/>
    </source>
</evidence>
<dbReference type="PANTHER" id="PTHR42973:SF39">
    <property type="entry name" value="FAD-BINDING PCMH-TYPE DOMAIN-CONTAINING PROTEIN"/>
    <property type="match status" value="1"/>
</dbReference>
<evidence type="ECO:0000256" key="1">
    <source>
        <dbReference type="ARBA" id="ARBA00001974"/>
    </source>
</evidence>
<evidence type="ECO:0000313" key="8">
    <source>
        <dbReference type="Proteomes" id="UP000542210"/>
    </source>
</evidence>
<comment type="caution">
    <text evidence="7">The sequence shown here is derived from an EMBL/GenBank/DDBJ whole genome shotgun (WGS) entry which is preliminary data.</text>
</comment>
<dbReference type="InterPro" id="IPR016167">
    <property type="entry name" value="FAD-bd_PCMH_sub1"/>
</dbReference>
<dbReference type="InterPro" id="IPR016169">
    <property type="entry name" value="FAD-bd_PCMH_sub2"/>
</dbReference>
<reference evidence="7 8" key="1">
    <citation type="submission" date="2020-08" db="EMBL/GenBank/DDBJ databases">
        <title>Sequencing the genomes of 1000 actinobacteria strains.</title>
        <authorList>
            <person name="Klenk H.-P."/>
        </authorList>
    </citation>
    <scope>NUCLEOTIDE SEQUENCE [LARGE SCALE GENOMIC DNA]</scope>
    <source>
        <strain evidence="7 8">DSM 45784</strain>
    </source>
</reference>
<evidence type="ECO:0000256" key="4">
    <source>
        <dbReference type="ARBA" id="ARBA00022827"/>
    </source>
</evidence>
<dbReference type="GO" id="GO:0071949">
    <property type="term" value="F:FAD binding"/>
    <property type="evidence" value="ECO:0007669"/>
    <property type="project" value="InterPro"/>
</dbReference>
<dbReference type="InterPro" id="IPR036318">
    <property type="entry name" value="FAD-bd_PCMH-like_sf"/>
</dbReference>
<feature type="domain" description="FAD-binding PCMH-type" evidence="6">
    <location>
        <begin position="32"/>
        <end position="203"/>
    </location>
</feature>
<keyword evidence="4" id="KW-0274">FAD</keyword>
<comment type="similarity">
    <text evidence="2">Belongs to the oxygen-dependent FAD-linked oxidoreductase family.</text>
</comment>
<accession>A0A7W7GGE0</accession>